<dbReference type="InterPro" id="IPR016166">
    <property type="entry name" value="FAD-bd_PCMH"/>
</dbReference>
<dbReference type="PROSITE" id="PS51387">
    <property type="entry name" value="FAD_PCMH"/>
    <property type="match status" value="1"/>
</dbReference>
<evidence type="ECO:0000313" key="4">
    <source>
        <dbReference type="Proteomes" id="UP001500979"/>
    </source>
</evidence>
<protein>
    <submittedName>
        <fullName evidence="3">Xanthine dehydrogenase family protein subunit M</fullName>
    </submittedName>
</protein>
<dbReference type="InterPro" id="IPR005107">
    <property type="entry name" value="CO_DH_flav_C"/>
</dbReference>
<dbReference type="InterPro" id="IPR051312">
    <property type="entry name" value="Diverse_Substr_Oxidored"/>
</dbReference>
<dbReference type="EMBL" id="BAAAUX010000005">
    <property type="protein sequence ID" value="GAA2778735.1"/>
    <property type="molecule type" value="Genomic_DNA"/>
</dbReference>
<evidence type="ECO:0000256" key="1">
    <source>
        <dbReference type="ARBA" id="ARBA00023002"/>
    </source>
</evidence>
<gene>
    <name evidence="3" type="ORF">GCM10010470_10230</name>
</gene>
<organism evidence="3 4">
    <name type="scientific">Saccharopolyspora taberi</name>
    <dbReference type="NCBI Taxonomy" id="60895"/>
    <lineage>
        <taxon>Bacteria</taxon>
        <taxon>Bacillati</taxon>
        <taxon>Actinomycetota</taxon>
        <taxon>Actinomycetes</taxon>
        <taxon>Pseudonocardiales</taxon>
        <taxon>Pseudonocardiaceae</taxon>
        <taxon>Saccharopolyspora</taxon>
    </lineage>
</organism>
<dbReference type="Proteomes" id="UP001500979">
    <property type="component" value="Unassembled WGS sequence"/>
</dbReference>
<proteinExistence type="predicted"/>
<dbReference type="InterPro" id="IPR036318">
    <property type="entry name" value="FAD-bd_PCMH-like_sf"/>
</dbReference>
<sequence length="324" mass="34724">MRTFHLDRPESIPAAVRALRDPDAQVIAGGTDLITLMRDGVRTPSRLVDVSGLGLDRVDWLPGGGVRIGALHPNSADDPRLRAEYPVLVEALRSGASPQIRNMASFGGNLLQQTRCTYYRLPEFPCNRRNPGSGCASIDGDSSKQAIFGTSGSCVAVHPSDLAVALQALDAVVLVAGPDGDRRIPIDEFHRLPGDTPHRDSALRPGELVVAVELPAVPFARRSHYLKFRDRASFAFALVSAAVAVDQRDGVVRTARIALGGVAPKPWRATHAEQALTGRRLDSAGIDAAAEAAVLGAAPRPDNHYKVQLVRRVVRRALNELGES</sequence>
<dbReference type="SUPFAM" id="SSF55447">
    <property type="entry name" value="CO dehydrogenase flavoprotein C-terminal domain-like"/>
    <property type="match status" value="1"/>
</dbReference>
<dbReference type="SMART" id="SM01092">
    <property type="entry name" value="CO_deh_flav_C"/>
    <property type="match status" value="1"/>
</dbReference>
<comment type="caution">
    <text evidence="3">The sequence shown here is derived from an EMBL/GenBank/DDBJ whole genome shotgun (WGS) entry which is preliminary data.</text>
</comment>
<dbReference type="Pfam" id="PF03450">
    <property type="entry name" value="CO_deh_flav_C"/>
    <property type="match status" value="1"/>
</dbReference>
<dbReference type="InterPro" id="IPR016169">
    <property type="entry name" value="FAD-bd_PCMH_sub2"/>
</dbReference>
<dbReference type="Gene3D" id="3.30.43.10">
    <property type="entry name" value="Uridine Diphospho-n-acetylenolpyruvylglucosamine Reductase, domain 2"/>
    <property type="match status" value="1"/>
</dbReference>
<dbReference type="RefSeq" id="WP_344678218.1">
    <property type="nucleotide sequence ID" value="NZ_BAAAUX010000005.1"/>
</dbReference>
<reference evidence="3 4" key="1">
    <citation type="journal article" date="2019" name="Int. J. Syst. Evol. Microbiol.">
        <title>The Global Catalogue of Microorganisms (GCM) 10K type strain sequencing project: providing services to taxonomists for standard genome sequencing and annotation.</title>
        <authorList>
            <consortium name="The Broad Institute Genomics Platform"/>
            <consortium name="The Broad Institute Genome Sequencing Center for Infectious Disease"/>
            <person name="Wu L."/>
            <person name="Ma J."/>
        </authorList>
    </citation>
    <scope>NUCLEOTIDE SEQUENCE [LARGE SCALE GENOMIC DNA]</scope>
    <source>
        <strain evidence="3 4">JCM 9383</strain>
    </source>
</reference>
<dbReference type="InterPro" id="IPR016167">
    <property type="entry name" value="FAD-bd_PCMH_sub1"/>
</dbReference>
<dbReference type="Gene3D" id="3.30.465.10">
    <property type="match status" value="2"/>
</dbReference>
<dbReference type="InterPro" id="IPR036683">
    <property type="entry name" value="CO_DH_flav_C_dom_sf"/>
</dbReference>
<keyword evidence="4" id="KW-1185">Reference proteome</keyword>
<dbReference type="Gene3D" id="3.30.390.50">
    <property type="entry name" value="CO dehydrogenase flavoprotein, C-terminal domain"/>
    <property type="match status" value="1"/>
</dbReference>
<evidence type="ECO:0000259" key="2">
    <source>
        <dbReference type="PROSITE" id="PS51387"/>
    </source>
</evidence>
<dbReference type="PANTHER" id="PTHR42659:SF1">
    <property type="entry name" value="OXIDOREDUCTASE"/>
    <property type="match status" value="1"/>
</dbReference>
<dbReference type="SUPFAM" id="SSF56176">
    <property type="entry name" value="FAD-binding/transporter-associated domain-like"/>
    <property type="match status" value="1"/>
</dbReference>
<name>A0ABN3V5A1_9PSEU</name>
<keyword evidence="1" id="KW-0560">Oxidoreductase</keyword>
<dbReference type="Pfam" id="PF00941">
    <property type="entry name" value="FAD_binding_5"/>
    <property type="match status" value="1"/>
</dbReference>
<accession>A0ABN3V5A1</accession>
<dbReference type="InterPro" id="IPR002346">
    <property type="entry name" value="Mopterin_DH_FAD-bd"/>
</dbReference>
<dbReference type="PANTHER" id="PTHR42659">
    <property type="entry name" value="XANTHINE DEHYDROGENASE SUBUNIT C-RELATED"/>
    <property type="match status" value="1"/>
</dbReference>
<evidence type="ECO:0000313" key="3">
    <source>
        <dbReference type="EMBL" id="GAA2778735.1"/>
    </source>
</evidence>
<feature type="domain" description="FAD-binding PCMH-type" evidence="2">
    <location>
        <begin position="1"/>
        <end position="219"/>
    </location>
</feature>